<dbReference type="Gene3D" id="1.10.10.470">
    <property type="entry name" value="Maltooligosyl trehalose synthase, domain 4"/>
    <property type="match status" value="1"/>
</dbReference>
<feature type="domain" description="Glycosyl hydrolase family 13 catalytic" evidence="11">
    <location>
        <begin position="5"/>
        <end position="741"/>
    </location>
</feature>
<evidence type="ECO:0000313" key="13">
    <source>
        <dbReference type="Proteomes" id="UP000031802"/>
    </source>
</evidence>
<dbReference type="Pfam" id="PF00128">
    <property type="entry name" value="Alpha-amylase"/>
    <property type="match status" value="1"/>
</dbReference>
<name>A0A0B8SZN0_9SPHI</name>
<dbReference type="PANTHER" id="PTHR32438">
    <property type="entry name" value="4-ALPHA-GLUCANOTRANSFERASE DPE1, CHLOROPLASTIC/AMYLOPLASTIC"/>
    <property type="match status" value="1"/>
</dbReference>
<evidence type="ECO:0000256" key="6">
    <source>
        <dbReference type="ARBA" id="ARBA00022679"/>
    </source>
</evidence>
<dbReference type="PANTHER" id="PTHR32438:SF5">
    <property type="entry name" value="4-ALPHA-GLUCANOTRANSFERASE DPE1, CHLOROPLASTIC_AMYLOPLASTIC"/>
    <property type="match status" value="1"/>
</dbReference>
<evidence type="ECO:0000256" key="2">
    <source>
        <dbReference type="ARBA" id="ARBA00005684"/>
    </source>
</evidence>
<sequence length="1367" mass="157386">MKAPLATYRIQFNKDFTLRDLENVHSYLSKLGIDTVYASPILSAVSGSMHGYDGINMQEVNPEIGSLEQLRALKSKLDTEGLNWLQDIVPNHMAFDPSNAWLMDLLEYGAESKYKDYFDTSYSGDWFAKEKLMVPTLGKSLSEAIADQEIGICYHDQKLYVKYFDQQWPLSAESAQAILSKYRISDVDGTNLSNSDQKKLAAYLTEINESPDKLESLLEEQHYRLCHWQETDSQINFRRFFTVNSLICLNINKAAVFNDVHSFIAQLLEEGLIDGLRIDHIDGIYDPTAYLHDLRQLCGPETYIVAEKILEHGEDLPADWPIQGASGYEFLAASNNLLVDRGGRKKLDKFYNKFVGKQLSIKQQQREKKTAILQKHMQGEMDNLCALFFDLELAEDSKVLDKRRMTEVITSLLIEFPVYRFYDSSFPLAAKNYQQLEKVFKKVKKMNPDHKSEVMQFVEALRRAQVSDSEDYKKRAATFFTRCMQFAGPAMAKGVEDTLMYTYNRYLGSNEVGDHPENFGLLVEDFHTLMAARQKHWPLALNGSSTHDTKRAEDTRSRLQVITAWPSRWIAAVKKWHSILEKTYDGPFPHPNDEYTIYQSLYGAYPMSGEEDTTFEERFLAFLTKYLREGKERSDWATPNEEYEDTVHQFARFLLQPEGKFIKSLKDLLRSFNDFAVINSLAQLTLKFTAPGVPDVYQGTELWDFSFVDPDNRRPVDYQKRREYLDDITKIPHQNRLANLWEERENGKIKLWLLHTLAQLRHSSTEAFEKGSYQPLPVEGKYQQHVMAFARQYHNKSIVVILPLHLAGITKLQQNQLRDFDWEDTRVILPTQAAITWKSVLYTGEGSGGQVNLNELFQELPIAVLAYEIAPNPRRAGILMHISSLPSAYGIGDLGDSAFSFARNLHAAGQRFWQVLPLNPLSKQQQYSPYSTLSAMAGNPLFIDLQTLVKENLLHEEELQQQLAEASNNIDYDSVVSSKMPCLYQAFERADPSNDAAFSAFCSEQDFWINDYALFMSLRQYHQDAPWHEWAKEYKERDPQALQLFTHENKKLLEREKWLQYIFFKQWAQLKAYCYGLNIEILGDIPIYVGHDSADVWANRHLFALDNNGQIKEMAGVPPDYFNADGQQWGMPVFRWANHKKEGFQWWVARVKQNLALFDQVRLDHFRAFAAYWSIPASAETAAEGEWKTGPGRDLFNRLKSAFGEMPFIAEDLGDIDDEVYALRDKYGLAGMKVLQFAFGDDLPQSPHIPHHYRKNFVVYTGTHDNNTTVGWFKADIDQNSRSRLQAYLSSTVYAKNVADLLTKVAYGSVANTVIIPMQDVLSLGKKHRMNTPSSTVSNWSWRMLPNAFKQPKIQQLKLYATLYDRL</sequence>
<dbReference type="InterPro" id="IPR013797">
    <property type="entry name" value="Maltooligo_trehalose_synth_4"/>
</dbReference>
<keyword evidence="6 10" id="KW-0808">Transferase</keyword>
<dbReference type="OrthoDB" id="9811841at2"/>
<dbReference type="EMBL" id="JJMU01000061">
    <property type="protein sequence ID" value="KGE13051.1"/>
    <property type="molecule type" value="Genomic_DNA"/>
</dbReference>
<dbReference type="eggNOG" id="COG1640">
    <property type="taxonomic scope" value="Bacteria"/>
</dbReference>
<evidence type="ECO:0000256" key="10">
    <source>
        <dbReference type="RuleBase" id="RU361207"/>
    </source>
</evidence>
<dbReference type="Proteomes" id="UP000031802">
    <property type="component" value="Unassembled WGS sequence"/>
</dbReference>
<evidence type="ECO:0000256" key="7">
    <source>
        <dbReference type="ARBA" id="ARBA00023277"/>
    </source>
</evidence>
<dbReference type="Gene3D" id="3.20.20.80">
    <property type="entry name" value="Glycosidases"/>
    <property type="match status" value="3"/>
</dbReference>
<dbReference type="InterPro" id="IPR012767">
    <property type="entry name" value="Trehalose_TreY"/>
</dbReference>
<comment type="catalytic activity">
    <reaction evidence="1 10">
        <text>Transfers a segment of a (1-&gt;4)-alpha-D-glucan to a new position in an acceptor, which may be glucose or a (1-&gt;4)-alpha-D-glucan.</text>
        <dbReference type="EC" id="2.4.1.25"/>
    </reaction>
</comment>
<evidence type="ECO:0000256" key="9">
    <source>
        <dbReference type="ARBA" id="ARBA00031501"/>
    </source>
</evidence>
<dbReference type="RefSeq" id="WP_037501972.1">
    <property type="nucleotide sequence ID" value="NZ_JJMU01000061.1"/>
</dbReference>
<evidence type="ECO:0000256" key="3">
    <source>
        <dbReference type="ARBA" id="ARBA00012560"/>
    </source>
</evidence>
<gene>
    <name evidence="12" type="ORF">DI53_3268</name>
</gene>
<dbReference type="eggNOG" id="COG3280">
    <property type="taxonomic scope" value="Bacteria"/>
</dbReference>
<dbReference type="CDD" id="cd11336">
    <property type="entry name" value="AmyAc_MTSase"/>
    <property type="match status" value="1"/>
</dbReference>
<accession>A0A0B8SZN0</accession>
<dbReference type="STRING" id="1229276.DI53_3268"/>
<dbReference type="NCBIfam" id="NF011080">
    <property type="entry name" value="PRK14508.1-3"/>
    <property type="match status" value="1"/>
</dbReference>
<keyword evidence="5 10" id="KW-0328">Glycosyltransferase</keyword>
<protein>
    <recommendedName>
        <fullName evidence="4 10">4-alpha-glucanotransferase</fullName>
        <ecNumber evidence="3 10">2.4.1.25</ecNumber>
    </recommendedName>
    <alternativeName>
        <fullName evidence="8 10">Amylomaltase</fullName>
    </alternativeName>
    <alternativeName>
        <fullName evidence="9 10">Disproportionating enzyme</fullName>
    </alternativeName>
</protein>
<reference evidence="12 13" key="2">
    <citation type="journal article" date="2015" name="PLoS ONE">
        <title>Whole-Genome Optical Mapping and Finished Genome Sequence of Sphingobacterium deserti sp. nov., a New Species Isolated from the Western Desert of China.</title>
        <authorList>
            <person name="Teng C."/>
            <person name="Zhou Z."/>
            <person name="Molnar I."/>
            <person name="Li X."/>
            <person name="Tang R."/>
            <person name="Chen M."/>
            <person name="Wang L."/>
            <person name="Su S."/>
            <person name="Zhang W."/>
            <person name="Lin M."/>
        </authorList>
    </citation>
    <scope>NUCLEOTIDE SEQUENCE [LARGE SCALE GENOMIC DNA]</scope>
    <source>
        <strain evidence="13">ACCC05744</strain>
    </source>
</reference>
<dbReference type="Pfam" id="PF02446">
    <property type="entry name" value="Glyco_hydro_77"/>
    <property type="match status" value="1"/>
</dbReference>
<comment type="similarity">
    <text evidence="2 10">Belongs to the disproportionating enzyme family.</text>
</comment>
<evidence type="ECO:0000259" key="11">
    <source>
        <dbReference type="SMART" id="SM00642"/>
    </source>
</evidence>
<evidence type="ECO:0000256" key="5">
    <source>
        <dbReference type="ARBA" id="ARBA00022676"/>
    </source>
</evidence>
<dbReference type="PATRIC" id="fig|1229276.3.peg.3377"/>
<dbReference type="SUPFAM" id="SSF51445">
    <property type="entry name" value="(Trans)glycosidases"/>
    <property type="match status" value="2"/>
</dbReference>
<dbReference type="InterPro" id="IPR006047">
    <property type="entry name" value="GH13_cat_dom"/>
</dbReference>
<dbReference type="Gene3D" id="3.30.1590.10">
    <property type="entry name" value="Maltooligosyl trehalose synthase, domain 2"/>
    <property type="match status" value="1"/>
</dbReference>
<dbReference type="InterPro" id="IPR017853">
    <property type="entry name" value="GH"/>
</dbReference>
<dbReference type="GO" id="GO:0005975">
    <property type="term" value="P:carbohydrate metabolic process"/>
    <property type="evidence" value="ECO:0007669"/>
    <property type="project" value="InterPro"/>
</dbReference>
<keyword evidence="7 10" id="KW-0119">Carbohydrate metabolism</keyword>
<evidence type="ECO:0000256" key="4">
    <source>
        <dbReference type="ARBA" id="ARBA00020295"/>
    </source>
</evidence>
<dbReference type="SMART" id="SM00642">
    <property type="entry name" value="Aamy"/>
    <property type="match status" value="1"/>
</dbReference>
<dbReference type="NCBIfam" id="TIGR00217">
    <property type="entry name" value="malQ"/>
    <property type="match status" value="1"/>
</dbReference>
<dbReference type="GO" id="GO:0004134">
    <property type="term" value="F:4-alpha-glucanotransferase activity"/>
    <property type="evidence" value="ECO:0007669"/>
    <property type="project" value="UniProtKB-EC"/>
</dbReference>
<comment type="caution">
    <text evidence="12">The sequence shown here is derived from an EMBL/GenBank/DDBJ whole genome shotgun (WGS) entry which is preliminary data.</text>
</comment>
<evidence type="ECO:0000313" key="12">
    <source>
        <dbReference type="EMBL" id="KGE13051.1"/>
    </source>
</evidence>
<reference evidence="13" key="1">
    <citation type="submission" date="2014-04" db="EMBL/GenBank/DDBJ databases">
        <title>Whole-Genome optical mapping and complete genome sequence of Sphingobacterium deserti sp. nov., a new spaces isolated from desert in the west of China.</title>
        <authorList>
            <person name="Teng C."/>
            <person name="Zhou Z."/>
            <person name="Li X."/>
            <person name="Chen M."/>
            <person name="Lin M."/>
            <person name="Wang L."/>
            <person name="Su S."/>
            <person name="Zhang C."/>
            <person name="Zhang W."/>
        </authorList>
    </citation>
    <scope>NUCLEOTIDE SEQUENCE [LARGE SCALE GENOMIC DNA]</scope>
    <source>
        <strain evidence="13">ACCC05744</strain>
    </source>
</reference>
<dbReference type="NCBIfam" id="TIGR02401">
    <property type="entry name" value="trehalose_TreY"/>
    <property type="match status" value="1"/>
</dbReference>
<evidence type="ECO:0000256" key="8">
    <source>
        <dbReference type="ARBA" id="ARBA00031423"/>
    </source>
</evidence>
<keyword evidence="13" id="KW-1185">Reference proteome</keyword>
<dbReference type="EC" id="2.4.1.25" evidence="3 10"/>
<evidence type="ECO:0000256" key="1">
    <source>
        <dbReference type="ARBA" id="ARBA00000439"/>
    </source>
</evidence>
<dbReference type="InterPro" id="IPR003385">
    <property type="entry name" value="Glyco_hydro_77"/>
</dbReference>
<proteinExistence type="inferred from homology"/>
<organism evidence="12 13">
    <name type="scientific">Sphingobacterium deserti</name>
    <dbReference type="NCBI Taxonomy" id="1229276"/>
    <lineage>
        <taxon>Bacteria</taxon>
        <taxon>Pseudomonadati</taxon>
        <taxon>Bacteroidota</taxon>
        <taxon>Sphingobacteriia</taxon>
        <taxon>Sphingobacteriales</taxon>
        <taxon>Sphingobacteriaceae</taxon>
        <taxon>Sphingobacterium</taxon>
    </lineage>
</organism>